<evidence type="ECO:0000313" key="2">
    <source>
        <dbReference type="EMBL" id="TCP20299.1"/>
    </source>
</evidence>
<sequence length="455" mass="49951">MIKTKQWYKRFLFLGLILLVITGLCLPLPAQKAASASGNSGGFMIEADKVEGAINIPAILVGKIAVKEGKIYGLTLTKELKTAHGTIVIKIKSPGPIDVKDMKADLMGLPTFTGLYLPDHFGWIGMKNVKMKVSKQTASLLTLPGAQVETSYGRSENKETKALNKEDLKKLAEKMKKVQNGEDPNANDENKRRMDGVKSDIPEPAEKTREENGDIDPAKKQRKETKAKEDQKTEDNDSDGTERTQDSDDHSTGGNSGNNGGSSGPPAANPGNKLKEKINQLNKQLNDLIEETSGTTGGITDQKNKLNKLTKDVDDVLKKAGDSVHRGLLGYWVDRHELKKQLEDLKDKEEKIKKVQDAMRSKKKDVDADQKRLSKIKSQTDILNSFMLDNKVAALHGDINQGQQKIKSAGNLIMTTKRTIEKTLKDIDEKKGLLGGLLGGLLDDTFNLLEDITGI</sequence>
<gene>
    <name evidence="2" type="ORF">EV207_15317</name>
</gene>
<reference evidence="2 3" key="1">
    <citation type="submission" date="2019-03" db="EMBL/GenBank/DDBJ databases">
        <title>Genomic Encyclopedia of Type Strains, Phase IV (KMG-IV): sequencing the most valuable type-strain genomes for metagenomic binning, comparative biology and taxonomic classification.</title>
        <authorList>
            <person name="Goeker M."/>
        </authorList>
    </citation>
    <scope>NUCLEOTIDE SEQUENCE [LARGE SCALE GENOMIC DNA]</scope>
    <source>
        <strain evidence="2 3">DSM 19377</strain>
    </source>
</reference>
<evidence type="ECO:0000313" key="3">
    <source>
        <dbReference type="Proteomes" id="UP000295416"/>
    </source>
</evidence>
<feature type="region of interest" description="Disordered" evidence="1">
    <location>
        <begin position="176"/>
        <end position="273"/>
    </location>
</feature>
<organism evidence="2 3">
    <name type="scientific">Scopulibacillus darangshiensis</name>
    <dbReference type="NCBI Taxonomy" id="442528"/>
    <lineage>
        <taxon>Bacteria</taxon>
        <taxon>Bacillati</taxon>
        <taxon>Bacillota</taxon>
        <taxon>Bacilli</taxon>
        <taxon>Bacillales</taxon>
        <taxon>Sporolactobacillaceae</taxon>
        <taxon>Scopulibacillus</taxon>
    </lineage>
</organism>
<accession>A0A4R2NFY5</accession>
<feature type="compositionally biased region" description="Gly residues" evidence="1">
    <location>
        <begin position="254"/>
        <end position="263"/>
    </location>
</feature>
<dbReference type="Proteomes" id="UP000295416">
    <property type="component" value="Unassembled WGS sequence"/>
</dbReference>
<dbReference type="RefSeq" id="WP_132748058.1">
    <property type="nucleotide sequence ID" value="NZ_SLXK01000053.1"/>
</dbReference>
<keyword evidence="3" id="KW-1185">Reference proteome</keyword>
<dbReference type="AlphaFoldDB" id="A0A4R2NFY5"/>
<dbReference type="OrthoDB" id="2958803at2"/>
<comment type="caution">
    <text evidence="2">The sequence shown here is derived from an EMBL/GenBank/DDBJ whole genome shotgun (WGS) entry which is preliminary data.</text>
</comment>
<protein>
    <submittedName>
        <fullName evidence="2">Uncharacterized protein</fullName>
    </submittedName>
</protein>
<dbReference type="EMBL" id="SLXK01000053">
    <property type="protein sequence ID" value="TCP20299.1"/>
    <property type="molecule type" value="Genomic_DNA"/>
</dbReference>
<feature type="compositionally biased region" description="Basic and acidic residues" evidence="1">
    <location>
        <begin position="188"/>
        <end position="251"/>
    </location>
</feature>
<name>A0A4R2NFY5_9BACL</name>
<proteinExistence type="predicted"/>
<evidence type="ECO:0000256" key="1">
    <source>
        <dbReference type="SAM" id="MobiDB-lite"/>
    </source>
</evidence>